<evidence type="ECO:0000256" key="4">
    <source>
        <dbReference type="ARBA" id="ARBA00023110"/>
    </source>
</evidence>
<dbReference type="SUPFAM" id="SSF109998">
    <property type="entry name" value="Triger factor/SurA peptide-binding domain-like"/>
    <property type="match status" value="1"/>
</dbReference>
<organism evidence="8 9">
    <name type="scientific">Candidatus Manganitrophus noduliformans</name>
    <dbReference type="NCBI Taxonomy" id="2606439"/>
    <lineage>
        <taxon>Bacteria</taxon>
        <taxon>Pseudomonadati</taxon>
        <taxon>Nitrospirota</taxon>
        <taxon>Nitrospiria</taxon>
        <taxon>Candidatus Troglogloeales</taxon>
        <taxon>Candidatus Manganitrophaceae</taxon>
        <taxon>Candidatus Manganitrophus</taxon>
    </lineage>
</organism>
<dbReference type="PANTHER" id="PTHR47245">
    <property type="entry name" value="PEPTIDYLPROLYL ISOMERASE"/>
    <property type="match status" value="1"/>
</dbReference>
<dbReference type="EC" id="5.2.1.8" evidence="2"/>
<evidence type="ECO:0000313" key="8">
    <source>
        <dbReference type="EMBL" id="NKE69208.1"/>
    </source>
</evidence>
<dbReference type="PROSITE" id="PS51257">
    <property type="entry name" value="PROKAR_LIPOPROTEIN"/>
    <property type="match status" value="1"/>
</dbReference>
<sequence>MTPPTRPALTFVLWLLLAGCWQQKPSPMTATVALVNDEPITVQELQTALSETDDKGSQTIEATPEEKEELARRLLEQLIERKMLLQEARRLQIKLTEGEMQDRLSEIREGMEEEAFLRYLSEQKRTKEAWEASAREMLLIEKLLNQLVGDQISLPEEELLQYYNSNLEEWSVPEQIKLRQILVETETEAEAIRQALGEGADFVEAAQTHAQTLEFGKDGDLGYRAAVELPVEFEPLFTAEIGSVSGAIKTPFGYHLVKVEDRRPARTLSFDEVKERIYQTLLEEKREALFSRWFENIRRKTEVKINEELLHKAL</sequence>
<evidence type="ECO:0000256" key="1">
    <source>
        <dbReference type="ARBA" id="ARBA00000971"/>
    </source>
</evidence>
<dbReference type="EMBL" id="VTOW01000001">
    <property type="protein sequence ID" value="NKE69208.1"/>
    <property type="molecule type" value="Genomic_DNA"/>
</dbReference>
<name>A0A7X6DL57_9BACT</name>
<evidence type="ECO:0000256" key="5">
    <source>
        <dbReference type="ARBA" id="ARBA00023235"/>
    </source>
</evidence>
<dbReference type="InterPro" id="IPR046357">
    <property type="entry name" value="PPIase_dom_sf"/>
</dbReference>
<evidence type="ECO:0000256" key="6">
    <source>
        <dbReference type="PROSITE-ProRule" id="PRU00278"/>
    </source>
</evidence>
<dbReference type="PROSITE" id="PS50198">
    <property type="entry name" value="PPIC_PPIASE_2"/>
    <property type="match status" value="1"/>
</dbReference>
<keyword evidence="5 6" id="KW-0413">Isomerase</keyword>
<feature type="domain" description="PpiC" evidence="7">
    <location>
        <begin position="173"/>
        <end position="261"/>
    </location>
</feature>
<dbReference type="AlphaFoldDB" id="A0A7X6DL57"/>
<gene>
    <name evidence="8" type="ORF">MNODULE_00375</name>
</gene>
<dbReference type="InterPro" id="IPR050245">
    <property type="entry name" value="PrsA_foldase"/>
</dbReference>
<evidence type="ECO:0000256" key="3">
    <source>
        <dbReference type="ARBA" id="ARBA00022729"/>
    </source>
</evidence>
<reference evidence="8 9" key="1">
    <citation type="journal article" date="2020" name="Nature">
        <title>Bacterial chemolithoautotrophy via manganese oxidation.</title>
        <authorList>
            <person name="Yu H."/>
            <person name="Leadbetter J.R."/>
        </authorList>
    </citation>
    <scope>NUCLEOTIDE SEQUENCE [LARGE SCALE GENOMIC DNA]</scope>
    <source>
        <strain evidence="8 9">Mn-1</strain>
    </source>
</reference>
<dbReference type="RefSeq" id="WP_168057526.1">
    <property type="nucleotide sequence ID" value="NZ_VTOW01000001.1"/>
</dbReference>
<dbReference type="Pfam" id="PF13624">
    <property type="entry name" value="SurA_N_3"/>
    <property type="match status" value="1"/>
</dbReference>
<comment type="catalytic activity">
    <reaction evidence="1">
        <text>[protein]-peptidylproline (omega=180) = [protein]-peptidylproline (omega=0)</text>
        <dbReference type="Rhea" id="RHEA:16237"/>
        <dbReference type="Rhea" id="RHEA-COMP:10747"/>
        <dbReference type="Rhea" id="RHEA-COMP:10748"/>
        <dbReference type="ChEBI" id="CHEBI:83833"/>
        <dbReference type="ChEBI" id="CHEBI:83834"/>
        <dbReference type="EC" id="5.2.1.8"/>
    </reaction>
</comment>
<protein>
    <recommendedName>
        <fullName evidence="2">peptidylprolyl isomerase</fullName>
        <ecNumber evidence="2">5.2.1.8</ecNumber>
    </recommendedName>
</protein>
<comment type="caution">
    <text evidence="8">The sequence shown here is derived from an EMBL/GenBank/DDBJ whole genome shotgun (WGS) entry which is preliminary data.</text>
</comment>
<dbReference type="Pfam" id="PF13145">
    <property type="entry name" value="Rotamase_2"/>
    <property type="match status" value="1"/>
</dbReference>
<keyword evidence="4 6" id="KW-0697">Rotamase</keyword>
<evidence type="ECO:0000313" key="9">
    <source>
        <dbReference type="Proteomes" id="UP000534783"/>
    </source>
</evidence>
<accession>A0A7X6DL57</accession>
<keyword evidence="3" id="KW-0732">Signal</keyword>
<dbReference type="Gene3D" id="3.10.50.40">
    <property type="match status" value="1"/>
</dbReference>
<dbReference type="Gene3D" id="1.10.4030.10">
    <property type="entry name" value="Porin chaperone SurA, peptide-binding domain"/>
    <property type="match status" value="1"/>
</dbReference>
<keyword evidence="9" id="KW-1185">Reference proteome</keyword>
<proteinExistence type="predicted"/>
<evidence type="ECO:0000259" key="7">
    <source>
        <dbReference type="PROSITE" id="PS50198"/>
    </source>
</evidence>
<dbReference type="GO" id="GO:0003755">
    <property type="term" value="F:peptidyl-prolyl cis-trans isomerase activity"/>
    <property type="evidence" value="ECO:0007669"/>
    <property type="project" value="UniProtKB-KW"/>
</dbReference>
<dbReference type="InterPro" id="IPR027304">
    <property type="entry name" value="Trigger_fact/SurA_dom_sf"/>
</dbReference>
<dbReference type="Proteomes" id="UP000534783">
    <property type="component" value="Unassembled WGS sequence"/>
</dbReference>
<evidence type="ECO:0000256" key="2">
    <source>
        <dbReference type="ARBA" id="ARBA00013194"/>
    </source>
</evidence>
<dbReference type="PANTHER" id="PTHR47245:SF1">
    <property type="entry name" value="FOLDASE PROTEIN PRSA"/>
    <property type="match status" value="1"/>
</dbReference>
<dbReference type="InterPro" id="IPR000297">
    <property type="entry name" value="PPIase_PpiC"/>
</dbReference>
<dbReference type="SUPFAM" id="SSF54534">
    <property type="entry name" value="FKBP-like"/>
    <property type="match status" value="1"/>
</dbReference>